<dbReference type="OrthoDB" id="3255669at2"/>
<dbReference type="Gene3D" id="3.30.530.20">
    <property type="match status" value="1"/>
</dbReference>
<reference evidence="1 2" key="1">
    <citation type="submission" date="2019-02" db="EMBL/GenBank/DDBJ databases">
        <title>Sequencing the genomes of 1000 actinobacteria strains.</title>
        <authorList>
            <person name="Klenk H.-P."/>
        </authorList>
    </citation>
    <scope>NUCLEOTIDE SEQUENCE [LARGE SCALE GENOMIC DNA]</scope>
    <source>
        <strain evidence="1 2">DSM 45162</strain>
    </source>
</reference>
<evidence type="ECO:0000313" key="2">
    <source>
        <dbReference type="Proteomes" id="UP000292564"/>
    </source>
</evidence>
<name>A0A4Q7ZTQ2_9ACTN</name>
<dbReference type="Proteomes" id="UP000292564">
    <property type="component" value="Unassembled WGS sequence"/>
</dbReference>
<sequence>MSKLLDRRAAAWTLLGAAVVAAVAAYRPAARRWYLTWGATAEEAAQAMPGDELVPEPDMVSTRAVTIGAPPSAVWPWLAQMGSGRGGAYTYDWIENLFGLDMHSAGEILPQFQDLAVGDLLPLGPDGPQMRVERCEPGRLLAFRSTDGRWAWTFHLTGYRGGTRLISRNRIAAPDRTRARRLVDRLVMEPGSLIMERKMLLGLRERAEAYADRPQLVAA</sequence>
<accession>A0A4Q7ZTQ2</accession>
<dbReference type="SUPFAM" id="SSF55961">
    <property type="entry name" value="Bet v1-like"/>
    <property type="match status" value="1"/>
</dbReference>
<protein>
    <recommendedName>
        <fullName evidence="3">Polyketide cyclase/dehydrase/lipid transport protein</fullName>
    </recommendedName>
</protein>
<gene>
    <name evidence="1" type="ORF">EV385_6571</name>
</gene>
<keyword evidence="2" id="KW-1185">Reference proteome</keyword>
<evidence type="ECO:0008006" key="3">
    <source>
        <dbReference type="Google" id="ProtNLM"/>
    </source>
</evidence>
<dbReference type="EMBL" id="SHKY01000001">
    <property type="protein sequence ID" value="RZU54620.1"/>
    <property type="molecule type" value="Genomic_DNA"/>
</dbReference>
<organism evidence="1 2">
    <name type="scientific">Krasilnikovia cinnamomea</name>
    <dbReference type="NCBI Taxonomy" id="349313"/>
    <lineage>
        <taxon>Bacteria</taxon>
        <taxon>Bacillati</taxon>
        <taxon>Actinomycetota</taxon>
        <taxon>Actinomycetes</taxon>
        <taxon>Micromonosporales</taxon>
        <taxon>Micromonosporaceae</taxon>
        <taxon>Krasilnikovia</taxon>
    </lineage>
</organism>
<dbReference type="InterPro" id="IPR023393">
    <property type="entry name" value="START-like_dom_sf"/>
</dbReference>
<comment type="caution">
    <text evidence="1">The sequence shown here is derived from an EMBL/GenBank/DDBJ whole genome shotgun (WGS) entry which is preliminary data.</text>
</comment>
<dbReference type="AlphaFoldDB" id="A0A4Q7ZTQ2"/>
<evidence type="ECO:0000313" key="1">
    <source>
        <dbReference type="EMBL" id="RZU54620.1"/>
    </source>
</evidence>
<proteinExistence type="predicted"/>
<dbReference type="RefSeq" id="WP_130512944.1">
    <property type="nucleotide sequence ID" value="NZ_SHKY01000001.1"/>
</dbReference>